<evidence type="ECO:0000256" key="1">
    <source>
        <dbReference type="SAM" id="Phobius"/>
    </source>
</evidence>
<protein>
    <submittedName>
        <fullName evidence="2">Uncharacterized protein</fullName>
    </submittedName>
</protein>
<organism evidence="2 3">
    <name type="scientific">Cyanobacterium aponinum 0216</name>
    <dbReference type="NCBI Taxonomy" id="2676140"/>
    <lineage>
        <taxon>Bacteria</taxon>
        <taxon>Bacillati</taxon>
        <taxon>Cyanobacteriota</taxon>
        <taxon>Cyanophyceae</taxon>
        <taxon>Oscillatoriophycideae</taxon>
        <taxon>Chroococcales</taxon>
        <taxon>Geminocystaceae</taxon>
        <taxon>Cyanobacterium</taxon>
    </lineage>
</organism>
<accession>A0A844GVI7</accession>
<comment type="caution">
    <text evidence="2">The sequence shown here is derived from an EMBL/GenBank/DDBJ whole genome shotgun (WGS) entry which is preliminary data.</text>
</comment>
<sequence>MGAVTDNDLKELKDLITSKFEQVDRKFELVNEKIDSRFEQVDNKLNDMRVEIASIKGNQEGFSKRLDNLEFTSRGIFITVVSGLLLATVTLIVKVLAPPVG</sequence>
<dbReference type="Gene3D" id="3.90.20.10">
    <property type="match status" value="1"/>
</dbReference>
<dbReference type="EMBL" id="WMIA01000014">
    <property type="protein sequence ID" value="MTF39593.1"/>
    <property type="molecule type" value="Genomic_DNA"/>
</dbReference>
<keyword evidence="1" id="KW-0472">Membrane</keyword>
<evidence type="ECO:0000313" key="2">
    <source>
        <dbReference type="EMBL" id="MTF39593.1"/>
    </source>
</evidence>
<gene>
    <name evidence="2" type="ORF">GGC33_11735</name>
</gene>
<keyword evidence="1" id="KW-0812">Transmembrane</keyword>
<feature type="transmembrane region" description="Helical" evidence="1">
    <location>
        <begin position="75"/>
        <end position="97"/>
    </location>
</feature>
<dbReference type="RefSeq" id="WP_155084122.1">
    <property type="nucleotide sequence ID" value="NZ_WMIA01000014.1"/>
</dbReference>
<reference evidence="2 3" key="1">
    <citation type="submission" date="2019-11" db="EMBL/GenBank/DDBJ databases">
        <title>Isolation of a new High Light Tolerant Cyanobacteria.</title>
        <authorList>
            <person name="Dobson Z."/>
            <person name="Vaughn N."/>
            <person name="Vaughn M."/>
            <person name="Fromme P."/>
            <person name="Mazor Y."/>
        </authorList>
    </citation>
    <scope>NUCLEOTIDE SEQUENCE [LARGE SCALE GENOMIC DNA]</scope>
    <source>
        <strain evidence="2 3">0216</strain>
    </source>
</reference>
<proteinExistence type="predicted"/>
<dbReference type="Proteomes" id="UP000437131">
    <property type="component" value="Unassembled WGS sequence"/>
</dbReference>
<name>A0A844GVI7_9CHRO</name>
<keyword evidence="1" id="KW-1133">Transmembrane helix</keyword>
<dbReference type="AlphaFoldDB" id="A0A844GVI7"/>
<evidence type="ECO:0000313" key="3">
    <source>
        <dbReference type="Proteomes" id="UP000437131"/>
    </source>
</evidence>